<keyword evidence="3" id="KW-1185">Reference proteome</keyword>
<evidence type="ECO:0000256" key="1">
    <source>
        <dbReference type="SAM" id="MobiDB-lite"/>
    </source>
</evidence>
<dbReference type="EMBL" id="JACVVK020000198">
    <property type="protein sequence ID" value="KAK7485188.1"/>
    <property type="molecule type" value="Genomic_DNA"/>
</dbReference>
<evidence type="ECO:0000313" key="2">
    <source>
        <dbReference type="EMBL" id="KAK7485188.1"/>
    </source>
</evidence>
<feature type="non-terminal residue" evidence="2">
    <location>
        <position position="71"/>
    </location>
</feature>
<feature type="non-terminal residue" evidence="2">
    <location>
        <position position="1"/>
    </location>
</feature>
<gene>
    <name evidence="2" type="ORF">BaRGS_00023598</name>
</gene>
<proteinExistence type="predicted"/>
<reference evidence="2 3" key="1">
    <citation type="journal article" date="2023" name="Sci. Data">
        <title>Genome assembly of the Korean intertidal mud-creeper Batillaria attramentaria.</title>
        <authorList>
            <person name="Patra A.K."/>
            <person name="Ho P.T."/>
            <person name="Jun S."/>
            <person name="Lee S.J."/>
            <person name="Kim Y."/>
            <person name="Won Y.J."/>
        </authorList>
    </citation>
    <scope>NUCLEOTIDE SEQUENCE [LARGE SCALE GENOMIC DNA]</scope>
    <source>
        <strain evidence="2">Wonlab-2016</strain>
    </source>
</reference>
<dbReference type="AlphaFoldDB" id="A0ABD0KDI5"/>
<organism evidence="2 3">
    <name type="scientific">Batillaria attramentaria</name>
    <dbReference type="NCBI Taxonomy" id="370345"/>
    <lineage>
        <taxon>Eukaryota</taxon>
        <taxon>Metazoa</taxon>
        <taxon>Spiralia</taxon>
        <taxon>Lophotrochozoa</taxon>
        <taxon>Mollusca</taxon>
        <taxon>Gastropoda</taxon>
        <taxon>Caenogastropoda</taxon>
        <taxon>Sorbeoconcha</taxon>
        <taxon>Cerithioidea</taxon>
        <taxon>Batillariidae</taxon>
        <taxon>Batillaria</taxon>
    </lineage>
</organism>
<name>A0ABD0KDI5_9CAEN</name>
<dbReference type="Proteomes" id="UP001519460">
    <property type="component" value="Unassembled WGS sequence"/>
</dbReference>
<comment type="caution">
    <text evidence="2">The sequence shown here is derived from an EMBL/GenBank/DDBJ whole genome shotgun (WGS) entry which is preliminary data.</text>
</comment>
<accession>A0ABD0KDI5</accession>
<sequence length="71" mass="8292">TTGFFPLHVCDKIVSFHFTLVTRKIQARLLATWERWSRYQQNKQFPDDVQQGHRDGHKLVGMGSRVTRHAG</sequence>
<protein>
    <submittedName>
        <fullName evidence="2">Uncharacterized protein</fullName>
    </submittedName>
</protein>
<feature type="region of interest" description="Disordered" evidence="1">
    <location>
        <begin position="46"/>
        <end position="71"/>
    </location>
</feature>
<evidence type="ECO:0000313" key="3">
    <source>
        <dbReference type="Proteomes" id="UP001519460"/>
    </source>
</evidence>